<evidence type="ECO:0000313" key="5">
    <source>
        <dbReference type="Proteomes" id="UP001499930"/>
    </source>
</evidence>
<sequence>MWDDRFEELLRRQLPFLPPEEKIEQDTPLTDLGLDSLGIVELLSALEEEYGVHFQDDALSMETFRTPGTLWKVLSGMFRPVG</sequence>
<reference evidence="5" key="1">
    <citation type="journal article" date="2019" name="Int. J. Syst. Evol. Microbiol.">
        <title>The Global Catalogue of Microorganisms (GCM) 10K type strain sequencing project: providing services to taxonomists for standard genome sequencing and annotation.</title>
        <authorList>
            <consortium name="The Broad Institute Genomics Platform"/>
            <consortium name="The Broad Institute Genome Sequencing Center for Infectious Disease"/>
            <person name="Wu L."/>
            <person name="Ma J."/>
        </authorList>
    </citation>
    <scope>NUCLEOTIDE SEQUENCE [LARGE SCALE GENOMIC DNA]</scope>
    <source>
        <strain evidence="5">JCM 3106</strain>
    </source>
</reference>
<dbReference type="Proteomes" id="UP001499930">
    <property type="component" value="Unassembled WGS sequence"/>
</dbReference>
<dbReference type="PROSITE" id="PS50075">
    <property type="entry name" value="CARRIER"/>
    <property type="match status" value="1"/>
</dbReference>
<evidence type="ECO:0000313" key="4">
    <source>
        <dbReference type="EMBL" id="GAA3031797.1"/>
    </source>
</evidence>
<dbReference type="InterPro" id="IPR036736">
    <property type="entry name" value="ACP-like_sf"/>
</dbReference>
<feature type="domain" description="Carrier" evidence="3">
    <location>
        <begin position="1"/>
        <end position="78"/>
    </location>
</feature>
<dbReference type="Gene3D" id="1.10.1200.10">
    <property type="entry name" value="ACP-like"/>
    <property type="match status" value="1"/>
</dbReference>
<dbReference type="InterPro" id="IPR006162">
    <property type="entry name" value="Ppantetheine_attach_site"/>
</dbReference>
<dbReference type="EMBL" id="BAAAWD010000019">
    <property type="protein sequence ID" value="GAA3031797.1"/>
    <property type="molecule type" value="Genomic_DNA"/>
</dbReference>
<name>A0ABP6L8Z8_9ACTN</name>
<evidence type="ECO:0000256" key="1">
    <source>
        <dbReference type="ARBA" id="ARBA00022450"/>
    </source>
</evidence>
<dbReference type="Pfam" id="PF00550">
    <property type="entry name" value="PP-binding"/>
    <property type="match status" value="1"/>
</dbReference>
<proteinExistence type="predicted"/>
<dbReference type="InterPro" id="IPR009081">
    <property type="entry name" value="PP-bd_ACP"/>
</dbReference>
<evidence type="ECO:0000259" key="3">
    <source>
        <dbReference type="PROSITE" id="PS50075"/>
    </source>
</evidence>
<accession>A0ABP6L8Z8</accession>
<protein>
    <recommendedName>
        <fullName evidence="3">Carrier domain-containing protein</fullName>
    </recommendedName>
</protein>
<comment type="caution">
    <text evidence="4">The sequence shown here is derived from an EMBL/GenBank/DDBJ whole genome shotgun (WGS) entry which is preliminary data.</text>
</comment>
<organism evidence="4 5">
    <name type="scientific">Streptosporangium longisporum</name>
    <dbReference type="NCBI Taxonomy" id="46187"/>
    <lineage>
        <taxon>Bacteria</taxon>
        <taxon>Bacillati</taxon>
        <taxon>Actinomycetota</taxon>
        <taxon>Actinomycetes</taxon>
        <taxon>Streptosporangiales</taxon>
        <taxon>Streptosporangiaceae</taxon>
        <taxon>Streptosporangium</taxon>
    </lineage>
</organism>
<dbReference type="RefSeq" id="WP_344903792.1">
    <property type="nucleotide sequence ID" value="NZ_BAAAWD010000019.1"/>
</dbReference>
<keyword evidence="2" id="KW-0597">Phosphoprotein</keyword>
<keyword evidence="1" id="KW-0596">Phosphopantetheine</keyword>
<evidence type="ECO:0000256" key="2">
    <source>
        <dbReference type="ARBA" id="ARBA00022553"/>
    </source>
</evidence>
<gene>
    <name evidence="4" type="ORF">GCM10017559_68650</name>
</gene>
<dbReference type="PROSITE" id="PS00012">
    <property type="entry name" value="PHOSPHOPANTETHEINE"/>
    <property type="match status" value="1"/>
</dbReference>
<dbReference type="SUPFAM" id="SSF47336">
    <property type="entry name" value="ACP-like"/>
    <property type="match status" value="1"/>
</dbReference>
<keyword evidence="5" id="KW-1185">Reference proteome</keyword>